<dbReference type="EMBL" id="JARYZI010000009">
    <property type="protein sequence ID" value="MDH8679162.1"/>
    <property type="molecule type" value="Genomic_DNA"/>
</dbReference>
<gene>
    <name evidence="9" type="ORF">QE109_13460</name>
</gene>
<feature type="transmembrane region" description="Helical" evidence="8">
    <location>
        <begin position="240"/>
        <end position="258"/>
    </location>
</feature>
<proteinExistence type="inferred from homology"/>
<comment type="subcellular location">
    <subcellularLocation>
        <location evidence="1">Cell membrane</location>
        <topology evidence="1">Multi-pass membrane protein</topology>
    </subcellularLocation>
</comment>
<evidence type="ECO:0000256" key="8">
    <source>
        <dbReference type="SAM" id="Phobius"/>
    </source>
</evidence>
<evidence type="ECO:0000256" key="2">
    <source>
        <dbReference type="ARBA" id="ARBA00009773"/>
    </source>
</evidence>
<dbReference type="RefSeq" id="WP_281095059.1">
    <property type="nucleotide sequence ID" value="NZ_JARYZI010000009.1"/>
</dbReference>
<keyword evidence="7 8" id="KW-0472">Membrane</keyword>
<evidence type="ECO:0000256" key="3">
    <source>
        <dbReference type="ARBA" id="ARBA00022448"/>
    </source>
</evidence>
<evidence type="ECO:0000256" key="6">
    <source>
        <dbReference type="ARBA" id="ARBA00022989"/>
    </source>
</evidence>
<dbReference type="InterPro" id="IPR002549">
    <property type="entry name" value="AI-2E-like"/>
</dbReference>
<dbReference type="Pfam" id="PF01594">
    <property type="entry name" value="AI-2E_transport"/>
    <property type="match status" value="1"/>
</dbReference>
<feature type="transmembrane region" description="Helical" evidence="8">
    <location>
        <begin position="327"/>
        <end position="360"/>
    </location>
</feature>
<keyword evidence="10" id="KW-1185">Reference proteome</keyword>
<dbReference type="PANTHER" id="PTHR21716:SF53">
    <property type="entry name" value="PERMEASE PERM-RELATED"/>
    <property type="match status" value="1"/>
</dbReference>
<keyword evidence="5 8" id="KW-0812">Transmembrane</keyword>
<dbReference type="Proteomes" id="UP001158045">
    <property type="component" value="Unassembled WGS sequence"/>
</dbReference>
<accession>A0ABT6NFF4</accession>
<feature type="transmembrane region" description="Helical" evidence="8">
    <location>
        <begin position="7"/>
        <end position="31"/>
    </location>
</feature>
<feature type="transmembrane region" description="Helical" evidence="8">
    <location>
        <begin position="167"/>
        <end position="193"/>
    </location>
</feature>
<feature type="transmembrane region" description="Helical" evidence="8">
    <location>
        <begin position="79"/>
        <end position="103"/>
    </location>
</feature>
<feature type="transmembrane region" description="Helical" evidence="8">
    <location>
        <begin position="296"/>
        <end position="315"/>
    </location>
</feature>
<feature type="transmembrane region" description="Helical" evidence="8">
    <location>
        <begin position="264"/>
        <end position="289"/>
    </location>
</feature>
<organism evidence="9 10">
    <name type="scientific">Fusibacter bizertensis</name>
    <dbReference type="NCBI Taxonomy" id="1488331"/>
    <lineage>
        <taxon>Bacteria</taxon>
        <taxon>Bacillati</taxon>
        <taxon>Bacillota</taxon>
        <taxon>Clostridia</taxon>
        <taxon>Eubacteriales</taxon>
        <taxon>Eubacteriales Family XII. Incertae Sedis</taxon>
        <taxon>Fusibacter</taxon>
    </lineage>
</organism>
<evidence type="ECO:0000313" key="9">
    <source>
        <dbReference type="EMBL" id="MDH8679162.1"/>
    </source>
</evidence>
<evidence type="ECO:0000256" key="1">
    <source>
        <dbReference type="ARBA" id="ARBA00004651"/>
    </source>
</evidence>
<keyword evidence="3" id="KW-0813">Transport</keyword>
<keyword evidence="6 8" id="KW-1133">Transmembrane helix</keyword>
<comment type="similarity">
    <text evidence="2">Belongs to the autoinducer-2 exporter (AI-2E) (TC 2.A.86) family.</text>
</comment>
<dbReference type="PANTHER" id="PTHR21716">
    <property type="entry name" value="TRANSMEMBRANE PROTEIN"/>
    <property type="match status" value="1"/>
</dbReference>
<evidence type="ECO:0000256" key="5">
    <source>
        <dbReference type="ARBA" id="ARBA00022692"/>
    </source>
</evidence>
<comment type="caution">
    <text evidence="9">The sequence shown here is derived from an EMBL/GenBank/DDBJ whole genome shotgun (WGS) entry which is preliminary data.</text>
</comment>
<feature type="transmembrane region" description="Helical" evidence="8">
    <location>
        <begin position="37"/>
        <end position="58"/>
    </location>
</feature>
<evidence type="ECO:0000313" key="10">
    <source>
        <dbReference type="Proteomes" id="UP001158045"/>
    </source>
</evidence>
<reference evidence="9 10" key="1">
    <citation type="submission" date="2023-04" db="EMBL/GenBank/DDBJ databases">
        <title>Fusibacter bizertensis strain WBS, isolated from littoral bottom sediments of the Arctic seas - biochemical and genomic analysis.</title>
        <authorList>
            <person name="Brioukhanov A.L."/>
        </authorList>
    </citation>
    <scope>NUCLEOTIDE SEQUENCE [LARGE SCALE GENOMIC DNA]</scope>
    <source>
        <strain evidence="9 10">WBS</strain>
    </source>
</reference>
<protein>
    <submittedName>
        <fullName evidence="9">AI-2E family transporter</fullName>
    </submittedName>
</protein>
<evidence type="ECO:0000256" key="4">
    <source>
        <dbReference type="ARBA" id="ARBA00022475"/>
    </source>
</evidence>
<name>A0ABT6NFF4_9FIRM</name>
<sequence length="374" mass="41300">MAEFRKYFPIITFAVLLYLGASNLNIVLSFISKIISVLMPLIMGIGIAFILNLLLNKFEKNLFMKRKMFKNNKWLQNHLRFVSMVSTYLITILIFAVIIIFVFPQVAESSKTLIDKLPEYSDKIAKYATELYEELGLTDDIMNQVFSSSKDLLIGLSSFTAETLLKAVGVTISITTGALTTLMGIIFSIYILASKEKFINIISKMNRAFIPKKPANYLANLMENVNLIFSKFVGGQITEAFILGTLCFIGLLVFKIPYAPLVSVLIAVTSLIPFVGAFIGTVPSILIIAMESPSKALFFLIFIVILQQLEGNIIYPKVVGDAIGIGGFWVFLAITVGGGLFGVLGMLLGVPLMAVLYTVVRTEVNNRLAVSKDH</sequence>
<evidence type="ECO:0000256" key="7">
    <source>
        <dbReference type="ARBA" id="ARBA00023136"/>
    </source>
</evidence>
<keyword evidence="4" id="KW-1003">Cell membrane</keyword>